<sequence length="104" mass="12416">MQRRRTLFDTPRCSLSRLEPRTTENNNSNVERTTTSAQQQTSDLPPAYDSVLYCEVETQEERSRLLIAFRRFDNENIQRQAHEYMYSPSHFIIKEGVEEVRVRF</sequence>
<gene>
    <name evidence="2" type="ORF">JYZ213_LOCUS19908</name>
</gene>
<protein>
    <submittedName>
        <fullName evidence="2">Uncharacterized protein</fullName>
    </submittedName>
</protein>
<comment type="caution">
    <text evidence="2">The sequence shown here is derived from an EMBL/GenBank/DDBJ whole genome shotgun (WGS) entry which is preliminary data.</text>
</comment>
<accession>A0A814M9Y6</accession>
<evidence type="ECO:0000313" key="2">
    <source>
        <dbReference type="EMBL" id="CAF1073741.1"/>
    </source>
</evidence>
<reference evidence="2" key="1">
    <citation type="submission" date="2021-02" db="EMBL/GenBank/DDBJ databases">
        <authorList>
            <person name="Nowell W R."/>
        </authorList>
    </citation>
    <scope>NUCLEOTIDE SEQUENCE</scope>
</reference>
<dbReference type="AlphaFoldDB" id="A0A814M9Y6"/>
<evidence type="ECO:0000313" key="3">
    <source>
        <dbReference type="Proteomes" id="UP000663845"/>
    </source>
</evidence>
<name>A0A814M9Y6_9BILA</name>
<evidence type="ECO:0000256" key="1">
    <source>
        <dbReference type="SAM" id="MobiDB-lite"/>
    </source>
</evidence>
<dbReference type="EMBL" id="CAJNOG010000205">
    <property type="protein sequence ID" value="CAF1073741.1"/>
    <property type="molecule type" value="Genomic_DNA"/>
</dbReference>
<feature type="region of interest" description="Disordered" evidence="1">
    <location>
        <begin position="1"/>
        <end position="44"/>
    </location>
</feature>
<organism evidence="2 3">
    <name type="scientific">Adineta steineri</name>
    <dbReference type="NCBI Taxonomy" id="433720"/>
    <lineage>
        <taxon>Eukaryota</taxon>
        <taxon>Metazoa</taxon>
        <taxon>Spiralia</taxon>
        <taxon>Gnathifera</taxon>
        <taxon>Rotifera</taxon>
        <taxon>Eurotatoria</taxon>
        <taxon>Bdelloidea</taxon>
        <taxon>Adinetida</taxon>
        <taxon>Adinetidae</taxon>
        <taxon>Adineta</taxon>
    </lineage>
</organism>
<feature type="compositionally biased region" description="Polar residues" evidence="1">
    <location>
        <begin position="23"/>
        <end position="43"/>
    </location>
</feature>
<dbReference type="Proteomes" id="UP000663845">
    <property type="component" value="Unassembled WGS sequence"/>
</dbReference>
<proteinExistence type="predicted"/>